<dbReference type="EMBL" id="UINC01020692">
    <property type="protein sequence ID" value="SVA86651.1"/>
    <property type="molecule type" value="Genomic_DNA"/>
</dbReference>
<name>A0A381ZCH4_9ZZZZ</name>
<proteinExistence type="predicted"/>
<sequence length="91" mass="10438">MNTIYDHLSGTCIWILPCWQIGQSLDRMVSPLSSRQCCTREHPIGQVSSSQRTKEGNPGIEFVRCALLHIDERPNPFRPMPVRYIEMPVDP</sequence>
<accession>A0A381ZCH4</accession>
<evidence type="ECO:0000313" key="1">
    <source>
        <dbReference type="EMBL" id="SVA86651.1"/>
    </source>
</evidence>
<reference evidence="1" key="1">
    <citation type="submission" date="2018-05" db="EMBL/GenBank/DDBJ databases">
        <authorList>
            <person name="Lanie J.A."/>
            <person name="Ng W.-L."/>
            <person name="Kazmierczak K.M."/>
            <person name="Andrzejewski T.M."/>
            <person name="Davidsen T.M."/>
            <person name="Wayne K.J."/>
            <person name="Tettelin H."/>
            <person name="Glass J.I."/>
            <person name="Rusch D."/>
            <person name="Podicherti R."/>
            <person name="Tsui H.-C.T."/>
            <person name="Winkler M.E."/>
        </authorList>
    </citation>
    <scope>NUCLEOTIDE SEQUENCE</scope>
</reference>
<protein>
    <submittedName>
        <fullName evidence="1">Uncharacterized protein</fullName>
    </submittedName>
</protein>
<organism evidence="1">
    <name type="scientific">marine metagenome</name>
    <dbReference type="NCBI Taxonomy" id="408172"/>
    <lineage>
        <taxon>unclassified sequences</taxon>
        <taxon>metagenomes</taxon>
        <taxon>ecological metagenomes</taxon>
    </lineage>
</organism>
<gene>
    <name evidence="1" type="ORF">METZ01_LOCUS139505</name>
</gene>
<dbReference type="AlphaFoldDB" id="A0A381ZCH4"/>